<keyword evidence="8" id="KW-1185">Reference proteome</keyword>
<comment type="subcellular location">
    <subcellularLocation>
        <location evidence="1">Membrane</location>
    </subcellularLocation>
</comment>
<name>I0IQQ0_LEPFC</name>
<dbReference type="Pfam" id="PF06925">
    <property type="entry name" value="MGDG_synth"/>
    <property type="match status" value="1"/>
</dbReference>
<dbReference type="STRING" id="1162668.LFE_1921"/>
<reference evidence="7 8" key="1">
    <citation type="journal article" date="2012" name="J. Bacteriol.">
        <title>Complete Genome Sequence of Leptospirillum ferrooxidans Strain C2-3, Isolated from a Fresh Volcanic Ash Deposit on the Island of Miyake, Japan.</title>
        <authorList>
            <person name="Fujimura R."/>
            <person name="Sato Y."/>
            <person name="Nishizawa T."/>
            <person name="Oshima K."/>
            <person name="Kim S.-W."/>
            <person name="Hattori M."/>
            <person name="Kamijo T."/>
            <person name="Ohta H."/>
        </authorList>
    </citation>
    <scope>NUCLEOTIDE SEQUENCE [LARGE SCALE GENOMIC DNA]</scope>
    <source>
        <strain evidence="7 8">C2-3</strain>
    </source>
</reference>
<dbReference type="EMBL" id="AP012342">
    <property type="protein sequence ID" value="BAM07599.1"/>
    <property type="molecule type" value="Genomic_DNA"/>
</dbReference>
<dbReference type="GO" id="GO:0016758">
    <property type="term" value="F:hexosyltransferase activity"/>
    <property type="evidence" value="ECO:0007669"/>
    <property type="project" value="InterPro"/>
</dbReference>
<evidence type="ECO:0000256" key="3">
    <source>
        <dbReference type="ARBA" id="ARBA00022676"/>
    </source>
</evidence>
<dbReference type="Proteomes" id="UP000007382">
    <property type="component" value="Chromosome"/>
</dbReference>
<dbReference type="PATRIC" id="fig|1162668.3.peg.2282"/>
<dbReference type="InterPro" id="IPR009695">
    <property type="entry name" value="Diacylglyc_glucosyltr_N"/>
</dbReference>
<dbReference type="InterPro" id="IPR050519">
    <property type="entry name" value="Glycosyltransf_28_UgtP"/>
</dbReference>
<evidence type="ECO:0000259" key="5">
    <source>
        <dbReference type="Pfam" id="PF04101"/>
    </source>
</evidence>
<dbReference type="PANTHER" id="PTHR43025">
    <property type="entry name" value="MONOGALACTOSYLDIACYLGLYCEROL SYNTHASE"/>
    <property type="match status" value="1"/>
</dbReference>
<dbReference type="AlphaFoldDB" id="I0IQQ0"/>
<evidence type="ECO:0000259" key="6">
    <source>
        <dbReference type="Pfam" id="PF06925"/>
    </source>
</evidence>
<organism evidence="7 8">
    <name type="scientific">Leptospirillum ferrooxidans (strain C2-3)</name>
    <dbReference type="NCBI Taxonomy" id="1162668"/>
    <lineage>
        <taxon>Bacteria</taxon>
        <taxon>Pseudomonadati</taxon>
        <taxon>Nitrospirota</taxon>
        <taxon>Nitrospiria</taxon>
        <taxon>Nitrospirales</taxon>
        <taxon>Nitrospiraceae</taxon>
        <taxon>Leptospirillum</taxon>
    </lineage>
</organism>
<reference evidence="8" key="2">
    <citation type="submission" date="2012-03" db="EMBL/GenBank/DDBJ databases">
        <title>The complete genome sequence of the pioneer microbe on fresh volcanic deposit, Leptospirillum ferrooxidans strain C2-3.</title>
        <authorList>
            <person name="Fujimura R."/>
            <person name="Sato Y."/>
            <person name="Nishizawa T."/>
            <person name="Nanba K."/>
            <person name="Oshima K."/>
            <person name="Hattori M."/>
            <person name="Kamijo T."/>
            <person name="Ohta H."/>
        </authorList>
    </citation>
    <scope>NUCLEOTIDE SEQUENCE [LARGE SCALE GENOMIC DNA]</scope>
    <source>
        <strain evidence="8">C2-3</strain>
    </source>
</reference>
<protein>
    <submittedName>
        <fullName evidence="7">Putative monogalactosyldiacylglycerol synthase</fullName>
    </submittedName>
</protein>
<evidence type="ECO:0000256" key="1">
    <source>
        <dbReference type="ARBA" id="ARBA00004370"/>
    </source>
</evidence>
<dbReference type="GO" id="GO:0016020">
    <property type="term" value="C:membrane"/>
    <property type="evidence" value="ECO:0007669"/>
    <property type="project" value="UniProtKB-SubCell"/>
</dbReference>
<comment type="similarity">
    <text evidence="2">Belongs to the glycosyltransferase 28 family.</text>
</comment>
<evidence type="ECO:0000313" key="8">
    <source>
        <dbReference type="Proteomes" id="UP000007382"/>
    </source>
</evidence>
<evidence type="ECO:0000256" key="4">
    <source>
        <dbReference type="ARBA" id="ARBA00022679"/>
    </source>
</evidence>
<dbReference type="KEGG" id="lfc:LFE_1921"/>
<keyword evidence="3" id="KW-0328">Glycosyltransferase</keyword>
<feature type="domain" description="Diacylglycerol glucosyltransferase N-terminal" evidence="6">
    <location>
        <begin position="21"/>
        <end position="189"/>
    </location>
</feature>
<dbReference type="PANTHER" id="PTHR43025:SF3">
    <property type="entry name" value="MONOGALACTOSYLDIACYLGLYCEROL SYNTHASE 1, CHLOROPLASTIC"/>
    <property type="match status" value="1"/>
</dbReference>
<dbReference type="OrthoDB" id="9815663at2"/>
<dbReference type="RefSeq" id="WP_014450083.1">
    <property type="nucleotide sequence ID" value="NC_017094.1"/>
</dbReference>
<dbReference type="eggNOG" id="COG0707">
    <property type="taxonomic scope" value="Bacteria"/>
</dbReference>
<accession>I0IQQ0</accession>
<keyword evidence="4" id="KW-0808">Transferase</keyword>
<dbReference type="Gene3D" id="3.40.50.2000">
    <property type="entry name" value="Glycogen Phosphorylase B"/>
    <property type="match status" value="1"/>
</dbReference>
<sequence length="405" mass="45169">MEKEVCLAKILVLYASIGSGHKKAAEAIVTSLRSEGGVEDVFGIDVLSLMNPLYRNLVPRGYIWLAKYFPSLLGFLYRISDQPFSLLPPVFFLRSLLSRAFSSGFSKFIRDASPDIILCTHFLPMELLTQDLMNELSPLLFVSVTDIIPHAFWVAPGVDRYFVASRESLNRLNELGVQGEKVCVSGIPVHPMFHGEATDRILDRYPENLLNLLVVGGGAGVAPIEKLLVELSKSLYPVSVTVVTGSNRALFRRLFLKRGDFPFPIVVRGYTKKMSQFMEKADLVATKPGGLTTAECLAMGRPMLLFAPIPGQEEDNRDVLEAWGVARSLSNLHEASSLLESLIMDRKIFFSLQERAKERGRSDASSIVCQEVLCSLHKKTRRKEDGRSLSGKISKFGRMAFSKWF</sequence>
<dbReference type="Pfam" id="PF04101">
    <property type="entry name" value="Glyco_tran_28_C"/>
    <property type="match status" value="1"/>
</dbReference>
<dbReference type="SUPFAM" id="SSF53756">
    <property type="entry name" value="UDP-Glycosyltransferase/glycogen phosphorylase"/>
    <property type="match status" value="1"/>
</dbReference>
<evidence type="ECO:0000256" key="2">
    <source>
        <dbReference type="ARBA" id="ARBA00006962"/>
    </source>
</evidence>
<gene>
    <name evidence="7" type="ordered locus">LFE_1921</name>
</gene>
<evidence type="ECO:0000313" key="7">
    <source>
        <dbReference type="EMBL" id="BAM07599.1"/>
    </source>
</evidence>
<dbReference type="InterPro" id="IPR007235">
    <property type="entry name" value="Glyco_trans_28_C"/>
</dbReference>
<dbReference type="HOGENOM" id="CLU_028367_0_1_0"/>
<feature type="domain" description="Glycosyl transferase family 28 C-terminal" evidence="5">
    <location>
        <begin position="212"/>
        <end position="311"/>
    </location>
</feature>
<proteinExistence type="inferred from homology"/>
<dbReference type="GO" id="GO:0009247">
    <property type="term" value="P:glycolipid biosynthetic process"/>
    <property type="evidence" value="ECO:0007669"/>
    <property type="project" value="InterPro"/>
</dbReference>